<keyword evidence="3" id="KW-0805">Transcription regulation</keyword>
<evidence type="ECO:0000259" key="6">
    <source>
        <dbReference type="PROSITE" id="PS50045"/>
    </source>
</evidence>
<dbReference type="Gene3D" id="3.40.50.300">
    <property type="entry name" value="P-loop containing nucleotide triphosphate hydrolases"/>
    <property type="match status" value="1"/>
</dbReference>
<dbReference type="InterPro" id="IPR000014">
    <property type="entry name" value="PAS"/>
</dbReference>
<dbReference type="Pfam" id="PF25601">
    <property type="entry name" value="AAA_lid_14"/>
    <property type="match status" value="1"/>
</dbReference>
<dbReference type="InterPro" id="IPR025944">
    <property type="entry name" value="Sigma_54_int_dom_CS"/>
</dbReference>
<reference evidence="7 8" key="1">
    <citation type="submission" date="2018-09" db="EMBL/GenBank/DDBJ databases">
        <title>Draft genome of a novel serratia sp. strain with antifungal activity.</title>
        <authorList>
            <person name="Dichmann S.I."/>
            <person name="Park B.P."/>
            <person name="Pathiraja D."/>
            <person name="Choi I.-G."/>
            <person name="Stougaard P."/>
            <person name="Hennessy R.C."/>
        </authorList>
    </citation>
    <scope>NUCLEOTIDE SEQUENCE [LARGE SCALE GENOMIC DNA]</scope>
    <source>
        <strain evidence="7 8">S40</strain>
    </source>
</reference>
<dbReference type="GO" id="GO:0006355">
    <property type="term" value="P:regulation of DNA-templated transcription"/>
    <property type="evidence" value="ECO:0007669"/>
    <property type="project" value="InterPro"/>
</dbReference>
<dbReference type="PROSITE" id="PS00688">
    <property type="entry name" value="SIGMA54_INTERACT_3"/>
    <property type="match status" value="1"/>
</dbReference>
<name>A0AA92X8E9_9GAMM</name>
<keyword evidence="2" id="KW-0067">ATP-binding</keyword>
<dbReference type="Gene3D" id="1.10.8.60">
    <property type="match status" value="1"/>
</dbReference>
<dbReference type="Pfam" id="PF00158">
    <property type="entry name" value="Sigma54_activat"/>
    <property type="match status" value="1"/>
</dbReference>
<evidence type="ECO:0000313" key="7">
    <source>
        <dbReference type="EMBL" id="RJF57607.1"/>
    </source>
</evidence>
<dbReference type="InterPro" id="IPR058031">
    <property type="entry name" value="AAA_lid_NorR"/>
</dbReference>
<dbReference type="Gene3D" id="3.30.450.40">
    <property type="match status" value="1"/>
</dbReference>
<dbReference type="PROSITE" id="PS50045">
    <property type="entry name" value="SIGMA54_INTERACT_4"/>
    <property type="match status" value="1"/>
</dbReference>
<dbReference type="EMBL" id="QYYG01000001">
    <property type="protein sequence ID" value="RJF57607.1"/>
    <property type="molecule type" value="Genomic_DNA"/>
</dbReference>
<dbReference type="SUPFAM" id="SSF46689">
    <property type="entry name" value="Homeodomain-like"/>
    <property type="match status" value="1"/>
</dbReference>
<dbReference type="Gene3D" id="3.30.450.20">
    <property type="entry name" value="PAS domain"/>
    <property type="match status" value="1"/>
</dbReference>
<dbReference type="PROSITE" id="PS00675">
    <property type="entry name" value="SIGMA54_INTERACT_1"/>
    <property type="match status" value="1"/>
</dbReference>
<comment type="caution">
    <text evidence="7">The sequence shown here is derived from an EMBL/GenBank/DDBJ whole genome shotgun (WGS) entry which is preliminary data.</text>
</comment>
<dbReference type="SUPFAM" id="SSF55781">
    <property type="entry name" value="GAF domain-like"/>
    <property type="match status" value="1"/>
</dbReference>
<dbReference type="InterPro" id="IPR003593">
    <property type="entry name" value="AAA+_ATPase"/>
</dbReference>
<evidence type="ECO:0000256" key="5">
    <source>
        <dbReference type="ARBA" id="ARBA00023163"/>
    </source>
</evidence>
<evidence type="ECO:0000256" key="2">
    <source>
        <dbReference type="ARBA" id="ARBA00022840"/>
    </source>
</evidence>
<dbReference type="Pfam" id="PF02954">
    <property type="entry name" value="HTH_8"/>
    <property type="match status" value="1"/>
</dbReference>
<keyword evidence="1" id="KW-0547">Nucleotide-binding</keyword>
<dbReference type="InterPro" id="IPR025662">
    <property type="entry name" value="Sigma_54_int_dom_ATP-bd_1"/>
</dbReference>
<dbReference type="InterPro" id="IPR027417">
    <property type="entry name" value="P-loop_NTPase"/>
</dbReference>
<dbReference type="InterPro" id="IPR025943">
    <property type="entry name" value="Sigma_54_int_dom_ATP-bd_2"/>
</dbReference>
<keyword evidence="4" id="KW-0238">DNA-binding</keyword>
<evidence type="ECO:0000256" key="4">
    <source>
        <dbReference type="ARBA" id="ARBA00023125"/>
    </source>
</evidence>
<dbReference type="InterPro" id="IPR002078">
    <property type="entry name" value="Sigma_54_int"/>
</dbReference>
<dbReference type="SMART" id="SM00382">
    <property type="entry name" value="AAA"/>
    <property type="match status" value="1"/>
</dbReference>
<dbReference type="Pfam" id="PF13188">
    <property type="entry name" value="PAS_8"/>
    <property type="match status" value="1"/>
</dbReference>
<evidence type="ECO:0000256" key="3">
    <source>
        <dbReference type="ARBA" id="ARBA00023015"/>
    </source>
</evidence>
<dbReference type="Pfam" id="PF01590">
    <property type="entry name" value="GAF"/>
    <property type="match status" value="1"/>
</dbReference>
<dbReference type="InterPro" id="IPR035965">
    <property type="entry name" value="PAS-like_dom_sf"/>
</dbReference>
<dbReference type="GO" id="GO:0043565">
    <property type="term" value="F:sequence-specific DNA binding"/>
    <property type="evidence" value="ECO:0007669"/>
    <property type="project" value="InterPro"/>
</dbReference>
<dbReference type="InterPro" id="IPR002197">
    <property type="entry name" value="HTH_Fis"/>
</dbReference>
<dbReference type="FunFam" id="3.40.50.300:FF:000006">
    <property type="entry name" value="DNA-binding transcriptional regulator NtrC"/>
    <property type="match status" value="1"/>
</dbReference>
<evidence type="ECO:0000256" key="1">
    <source>
        <dbReference type="ARBA" id="ARBA00022741"/>
    </source>
</evidence>
<dbReference type="PANTHER" id="PTHR32071">
    <property type="entry name" value="TRANSCRIPTIONAL REGULATORY PROTEIN"/>
    <property type="match status" value="1"/>
</dbReference>
<feature type="domain" description="Sigma-54 factor interaction" evidence="6">
    <location>
        <begin position="342"/>
        <end position="572"/>
    </location>
</feature>
<dbReference type="InterPro" id="IPR009057">
    <property type="entry name" value="Homeodomain-like_sf"/>
</dbReference>
<evidence type="ECO:0000313" key="8">
    <source>
        <dbReference type="Proteomes" id="UP000284338"/>
    </source>
</evidence>
<dbReference type="InterPro" id="IPR003018">
    <property type="entry name" value="GAF"/>
</dbReference>
<dbReference type="SUPFAM" id="SSF55785">
    <property type="entry name" value="PYP-like sensor domain (PAS domain)"/>
    <property type="match status" value="1"/>
</dbReference>
<proteinExistence type="predicted"/>
<dbReference type="AlphaFoldDB" id="A0AA92X8E9"/>
<dbReference type="Gene3D" id="1.10.10.60">
    <property type="entry name" value="Homeodomain-like"/>
    <property type="match status" value="1"/>
</dbReference>
<dbReference type="RefSeq" id="WP_119802850.1">
    <property type="nucleotide sequence ID" value="NZ_QYYG01000001.1"/>
</dbReference>
<keyword evidence="5" id="KW-0804">Transcription</keyword>
<protein>
    <submittedName>
        <fullName evidence="7">GAF domain-containing protein</fullName>
    </submittedName>
</protein>
<dbReference type="PROSITE" id="PS00676">
    <property type="entry name" value="SIGMA54_INTERACT_2"/>
    <property type="match status" value="1"/>
</dbReference>
<sequence length="656" mass="72421">MHTAAGLMPIKDESDPIFSLPEGPEAGEWDSLFWQGWQAFNEGGQPGWIRKSILQSWQRSRENGIDPEEFVYHSPPADKLQAILAQNSELIKVAHSIMENLLAYNPDGHINLTDANGVTLHYCGADLTPVGSILREEVQGTNCTARCLREQRLVYVLSGENWKMALRQRHRQCAAAPVRNAEGVMIGVLTLTATPDNFNAHTLGTVQAAAEAVGQQLQLRRLLAEQQSILETLNEGVIVCDRHGRLKTVNRYARQIFDGLEPGDLSLDELLRPQSGSLLTMPFCNDREMVFMPEGKPALSCVISLMPAPDDGRVLSLRENQRIRAITRRVMGISASYTFDMIYGHSSRIREAIAKARTSSRSDSTVLLTGESGTGKELFAQAIHNGSARSNEPFVAVNCGALPRDLVQSELFGYVDGAFTGSRRGGSAGKFELADGGTLLLDEIGEMPLDAQTSLLRVLQESEVLRVGATHPVKVNVRIVAATNCDLALAVEKGAFRRDLYYRLNVISLSVPPLRERREDIVGLVNGFVHKLCTRMKKIPPQVSPQAMACLSAWRWPGNVRELENLVERMVNLCEGLQIDVGDLPEEITRDCTEPDAAPSARLEDNERTHIMQVIGASGGNLRQAARLLGLSRTTLYNKINKWQIDLTLLRPERPA</sequence>
<keyword evidence="8" id="KW-1185">Reference proteome</keyword>
<dbReference type="CDD" id="cd00009">
    <property type="entry name" value="AAA"/>
    <property type="match status" value="1"/>
</dbReference>
<dbReference type="PRINTS" id="PR01590">
    <property type="entry name" value="HTHFIS"/>
</dbReference>
<dbReference type="CDD" id="cd00130">
    <property type="entry name" value="PAS"/>
    <property type="match status" value="1"/>
</dbReference>
<dbReference type="SUPFAM" id="SSF52540">
    <property type="entry name" value="P-loop containing nucleoside triphosphate hydrolases"/>
    <property type="match status" value="1"/>
</dbReference>
<dbReference type="InterPro" id="IPR029016">
    <property type="entry name" value="GAF-like_dom_sf"/>
</dbReference>
<dbReference type="PANTHER" id="PTHR32071:SF57">
    <property type="entry name" value="C4-DICARBOXYLATE TRANSPORT TRANSCRIPTIONAL REGULATORY PROTEIN DCTD"/>
    <property type="match status" value="1"/>
</dbReference>
<accession>A0AA92X8E9</accession>
<gene>
    <name evidence="7" type="ORF">D4100_02140</name>
</gene>
<organism evidence="7 8">
    <name type="scientific">Serratia inhibens</name>
    <dbReference type="NCBI Taxonomy" id="2338073"/>
    <lineage>
        <taxon>Bacteria</taxon>
        <taxon>Pseudomonadati</taxon>
        <taxon>Pseudomonadota</taxon>
        <taxon>Gammaproteobacteria</taxon>
        <taxon>Enterobacterales</taxon>
        <taxon>Yersiniaceae</taxon>
        <taxon>Serratia</taxon>
    </lineage>
</organism>
<dbReference type="Proteomes" id="UP000284338">
    <property type="component" value="Unassembled WGS sequence"/>
</dbReference>
<dbReference type="GO" id="GO:0005524">
    <property type="term" value="F:ATP binding"/>
    <property type="evidence" value="ECO:0007669"/>
    <property type="project" value="UniProtKB-KW"/>
</dbReference>